<name>A0A6M0RRD5_9CYAN</name>
<proteinExistence type="predicted"/>
<sequence>MPHAPMHLSLTVFAMAAQWQQRAFTRQLPQAQAIQARFLQKLLKEQQDTVLGKALKLDRISNLEEFRQRVPCWRYDGYSPYFERAAAGETNVVSPFPVQDFNMSSGSTGSRKLIPITKRVQQTRSYANQVAMGYAFEQAQAQGRGLGQLLLTTLITPLGQTEGGITYGHVSGNQIRSTHPWVFKQLFPQPYDAMRVSDTAARNYVCLLFGLRQENLTSIAANFPLIMLQFCSYLERFGPALIDDIGRGDISQDILLEPELRQTLQKHLSPQPQRAKQLQTLLKQHGCLLPRYVWPNLSFLVTARGGPSDFYFERFDKYFGKTPIFGGTYAASEATFGSYCRLDADGAILAIKTNFFEFVPPDQWEKRNPQTLLPHQLEVGEYYRVLVTNYSGFCRYDIGDVLQVVDMYQGVPVIVFRYRQGGVLSAISEKTTEYHVTQAMAALQGNLPIEDFCVTLSKSLIDPYYVLNMELAEATKLAEPQQFLQTFDRHMQRANESYALKRKKNDITSPQLNLLAAGSFKQLRQQRLKSGVSDDAQVKLSHISSDRTLLDGITIIQQIR</sequence>
<dbReference type="GO" id="GO:0005737">
    <property type="term" value="C:cytoplasm"/>
    <property type="evidence" value="ECO:0007669"/>
    <property type="project" value="TreeGrafter"/>
</dbReference>
<dbReference type="PANTHER" id="PTHR31901:SF9">
    <property type="entry name" value="GH3 DOMAIN-CONTAINING PROTEIN"/>
    <property type="match status" value="1"/>
</dbReference>
<protein>
    <submittedName>
        <fullName evidence="3">GH3 auxin-responsive promoter</fullName>
    </submittedName>
</protein>
<reference evidence="3 4" key="1">
    <citation type="journal article" date="2020" name="Microb. Ecol.">
        <title>Ecogenomics of the Marine Benthic Filamentous Cyanobacterium Adonisia.</title>
        <authorList>
            <person name="Walter J.M."/>
            <person name="Coutinho F.H."/>
            <person name="Leomil L."/>
            <person name="Hargreaves P.I."/>
            <person name="Campeao M.E."/>
            <person name="Vieira V.V."/>
            <person name="Silva B.S."/>
            <person name="Fistarol G.O."/>
            <person name="Salomon P.S."/>
            <person name="Sawabe T."/>
            <person name="Mino S."/>
            <person name="Hosokawa M."/>
            <person name="Miyashita H."/>
            <person name="Maruyama F."/>
            <person name="van Verk M.C."/>
            <person name="Dutilh B.E."/>
            <person name="Thompson C.C."/>
            <person name="Thompson F.L."/>
        </authorList>
    </citation>
    <scope>NUCLEOTIDE SEQUENCE [LARGE SCALE GENOMIC DNA]</scope>
    <source>
        <strain evidence="3 4">CCMR0081</strain>
    </source>
</reference>
<dbReference type="GO" id="GO:0016881">
    <property type="term" value="F:acid-amino acid ligase activity"/>
    <property type="evidence" value="ECO:0007669"/>
    <property type="project" value="TreeGrafter"/>
</dbReference>
<dbReference type="InterPro" id="IPR055377">
    <property type="entry name" value="GH3_M"/>
</dbReference>
<accession>A0A6M0RRD5</accession>
<organism evidence="3 4">
    <name type="scientific">Adonisia turfae CCMR0081</name>
    <dbReference type="NCBI Taxonomy" id="2292702"/>
    <lineage>
        <taxon>Bacteria</taxon>
        <taxon>Bacillati</taxon>
        <taxon>Cyanobacteriota</taxon>
        <taxon>Adonisia</taxon>
        <taxon>Adonisia turfae</taxon>
    </lineage>
</organism>
<evidence type="ECO:0000259" key="1">
    <source>
        <dbReference type="Pfam" id="PF23571"/>
    </source>
</evidence>
<dbReference type="Proteomes" id="UP000481033">
    <property type="component" value="Unassembled WGS sequence"/>
</dbReference>
<dbReference type="InterPro" id="IPR055378">
    <property type="entry name" value="GH3_C"/>
</dbReference>
<dbReference type="AlphaFoldDB" id="A0A6M0RRD5"/>
<feature type="domain" description="GH3 middle" evidence="1">
    <location>
        <begin position="348"/>
        <end position="419"/>
    </location>
</feature>
<dbReference type="Pfam" id="PF03321">
    <property type="entry name" value="GH3"/>
    <property type="match status" value="1"/>
</dbReference>
<dbReference type="Pfam" id="PF23571">
    <property type="entry name" value="GH3_M"/>
    <property type="match status" value="1"/>
</dbReference>
<evidence type="ECO:0000259" key="2">
    <source>
        <dbReference type="Pfam" id="PF23572"/>
    </source>
</evidence>
<dbReference type="RefSeq" id="WP_250565884.1">
    <property type="nucleotide sequence ID" value="NZ_QXHD01000004.1"/>
</dbReference>
<dbReference type="PANTHER" id="PTHR31901">
    <property type="entry name" value="GH3 DOMAIN-CONTAINING PROTEIN"/>
    <property type="match status" value="1"/>
</dbReference>
<feature type="domain" description="GH3 C-terminal" evidence="2">
    <location>
        <begin position="435"/>
        <end position="547"/>
    </location>
</feature>
<evidence type="ECO:0000313" key="4">
    <source>
        <dbReference type="Proteomes" id="UP000481033"/>
    </source>
</evidence>
<gene>
    <name evidence="3" type="ORF">DXZ20_22845</name>
</gene>
<comment type="caution">
    <text evidence="3">The sequence shown here is derived from an EMBL/GenBank/DDBJ whole genome shotgun (WGS) entry which is preliminary data.</text>
</comment>
<dbReference type="EMBL" id="QXHD01000004">
    <property type="protein sequence ID" value="NEZ58430.1"/>
    <property type="molecule type" value="Genomic_DNA"/>
</dbReference>
<dbReference type="Pfam" id="PF23572">
    <property type="entry name" value="GH3_C"/>
    <property type="match status" value="1"/>
</dbReference>
<keyword evidence="4" id="KW-1185">Reference proteome</keyword>
<dbReference type="InterPro" id="IPR004993">
    <property type="entry name" value="GH3"/>
</dbReference>
<evidence type="ECO:0000313" key="3">
    <source>
        <dbReference type="EMBL" id="NEZ58430.1"/>
    </source>
</evidence>